<dbReference type="EMBL" id="QEYD01000016">
    <property type="protein sequence ID" value="PWE26810.1"/>
    <property type="molecule type" value="Genomic_DNA"/>
</dbReference>
<keyword evidence="3" id="KW-1185">Reference proteome</keyword>
<dbReference type="InterPro" id="IPR025484">
    <property type="entry name" value="DUF4376"/>
</dbReference>
<reference evidence="2 3" key="1">
    <citation type="submission" date="2018-05" db="EMBL/GenBank/DDBJ databases">
        <title>Pararhodobacter marina sp. nov., isolated from deep-sea water of the Indian Ocean.</title>
        <authorList>
            <person name="Lai Q.Sr."/>
            <person name="Liu X."/>
            <person name="Shao Z."/>
        </authorList>
    </citation>
    <scope>NUCLEOTIDE SEQUENCE [LARGE SCALE GENOMIC DNA]</scope>
    <source>
        <strain evidence="2 3">CIC4N-9</strain>
    </source>
</reference>
<dbReference type="GeneID" id="94367270"/>
<feature type="domain" description="DUF4376" evidence="1">
    <location>
        <begin position="19"/>
        <end position="118"/>
    </location>
</feature>
<dbReference type="OrthoDB" id="7875280at2"/>
<protein>
    <recommendedName>
        <fullName evidence="1">DUF4376 domain-containing protein</fullName>
    </recommendedName>
</protein>
<organism evidence="2 3">
    <name type="scientific">Pararhodobacter marinus</name>
    <dbReference type="NCBI Taxonomy" id="2184063"/>
    <lineage>
        <taxon>Bacteria</taxon>
        <taxon>Pseudomonadati</taxon>
        <taxon>Pseudomonadota</taxon>
        <taxon>Alphaproteobacteria</taxon>
        <taxon>Rhodobacterales</taxon>
        <taxon>Paracoccaceae</taxon>
        <taxon>Pararhodobacter</taxon>
    </lineage>
</organism>
<evidence type="ECO:0000313" key="3">
    <source>
        <dbReference type="Proteomes" id="UP000244940"/>
    </source>
</evidence>
<dbReference type="AlphaFoldDB" id="A0A2U2C4J8"/>
<comment type="caution">
    <text evidence="2">The sequence shown here is derived from an EMBL/GenBank/DDBJ whole genome shotgun (WGS) entry which is preliminary data.</text>
</comment>
<name>A0A2U2C4J8_9RHOB</name>
<evidence type="ECO:0000313" key="2">
    <source>
        <dbReference type="EMBL" id="PWE26810.1"/>
    </source>
</evidence>
<sequence length="123" mass="13139">MTFELTIETAEDLAALEIEAERARLKARRDQALVSGITVAGMPIATDDTSQSRIVGAALAVINDPNLTIQWKTEAGFVTLDAAQVLAVAQAVRAHVQACFDREAELLDALDAGEAYDAEVGWP</sequence>
<accession>A0A2U2C4J8</accession>
<evidence type="ECO:0000259" key="1">
    <source>
        <dbReference type="Pfam" id="PF14301"/>
    </source>
</evidence>
<proteinExistence type="predicted"/>
<dbReference type="RefSeq" id="WP_109535195.1">
    <property type="nucleotide sequence ID" value="NZ_QEYD01000016.1"/>
</dbReference>
<dbReference type="Proteomes" id="UP000244940">
    <property type="component" value="Unassembled WGS sequence"/>
</dbReference>
<gene>
    <name evidence="2" type="ORF">C4N9_20455</name>
</gene>
<dbReference type="Pfam" id="PF14301">
    <property type="entry name" value="DUF4376"/>
    <property type="match status" value="1"/>
</dbReference>